<evidence type="ECO:0000313" key="11">
    <source>
        <dbReference type="EMBL" id="TPQ14893.1"/>
    </source>
</evidence>
<name>A0A1S0ZXA4_SALER</name>
<reference evidence="10" key="1">
    <citation type="submission" date="2016-09" db="EMBL/GenBank/DDBJ databases">
        <title>Whole genome sequencing of Salmonella enterica.</title>
        <authorList>
            <person name="Bell R."/>
        </authorList>
    </citation>
    <scope>NUCLEOTIDE SEQUENCE [LARGE SCALE GENOMIC DNA]</scope>
    <source>
        <strain evidence="10">CFSAN044929</strain>
    </source>
</reference>
<dbReference type="Proteomes" id="UP000251994">
    <property type="component" value="Chromosome"/>
</dbReference>
<dbReference type="RefSeq" id="WP_023247801.1">
    <property type="nucleotide sequence ID" value="NZ_CP030180.1"/>
</dbReference>
<protein>
    <submittedName>
        <fullName evidence="3">SIS domain-containing protein</fullName>
    </submittedName>
    <submittedName>
        <fullName evidence="10">Sugar isomerase</fullName>
    </submittedName>
</protein>
<dbReference type="Proteomes" id="UP000839526">
    <property type="component" value="Unassembled WGS sequence"/>
</dbReference>
<dbReference type="EMBL" id="MLTE01000003">
    <property type="protein sequence ID" value="OHJ54801.1"/>
    <property type="molecule type" value="Genomic_DNA"/>
</dbReference>
<reference evidence="11 13" key="5">
    <citation type="submission" date="2019-06" db="EMBL/GenBank/DDBJ databases">
        <title>Comparative genome anaysis of Salmonella and Staphylococcus aureus isolated from China.</title>
        <authorList>
            <person name="Li L."/>
        </authorList>
    </citation>
    <scope>NUCLEOTIDE SEQUENCE [LARGE SCALE GENOMIC DNA]</scope>
    <source>
        <strain evidence="11 13">GSJ/2016-Sal.-012</strain>
    </source>
</reference>
<evidence type="ECO:0000313" key="7">
    <source>
        <dbReference type="EMBL" id="MIV43100.1"/>
    </source>
</evidence>
<dbReference type="Proteomes" id="UP000320106">
    <property type="component" value="Unassembled WGS sequence"/>
</dbReference>
<dbReference type="EMBL" id="RWAH01000002">
    <property type="protein sequence ID" value="MMS75617.1"/>
    <property type="molecule type" value="Genomic_DNA"/>
</dbReference>
<sequence>MSYKANQKRVLHELNATLENIASKDVERLLEMIEAADSVFFVGVGRVLLSLEAIAKRLAHLGIKTYVVGQITEPAITKNDLLIVGSGSGESMFPVGIARKAKSFNAQIVHIGANAESSMKELCDHFVRIPVKSKLNLASEIPSVQPMTSLFEQSLLLLGDIIALQFIDNHKINMELLWQYHANLE</sequence>
<dbReference type="AlphaFoldDB" id="A0A1S0ZXA4"/>
<dbReference type="NCBIfam" id="TIGR03127">
    <property type="entry name" value="RuMP_HxlB"/>
    <property type="match status" value="1"/>
</dbReference>
<dbReference type="GO" id="GO:0016853">
    <property type="term" value="F:isomerase activity"/>
    <property type="evidence" value="ECO:0007669"/>
    <property type="project" value="UniProtKB-KW"/>
</dbReference>
<dbReference type="EMBL" id="AAACVH010000001">
    <property type="protein sequence ID" value="EAA8663656.1"/>
    <property type="molecule type" value="Genomic_DNA"/>
</dbReference>
<dbReference type="InterPro" id="IPR001347">
    <property type="entry name" value="SIS_dom"/>
</dbReference>
<gene>
    <name evidence="7" type="ORF">A7E06_05830</name>
    <name evidence="10" type="ORF">A7S51_06250</name>
    <name evidence="3" type="ORF">CHC34_01130</name>
    <name evidence="9" type="ORF">D9O31_03100</name>
    <name evidence="8" type="ORF">EAK82_05685</name>
    <name evidence="5" type="ORF">EE393_00995</name>
    <name evidence="11" type="ORF">FJR63_02560</name>
    <name evidence="6" type="ORF">KO51_07930</name>
    <name evidence="4" type="ORF">NL99_00780</name>
</gene>
<dbReference type="Proteomes" id="UP000885283">
    <property type="component" value="Unassembled WGS sequence"/>
</dbReference>
<dbReference type="Proteomes" id="UP000839530">
    <property type="component" value="Unassembled WGS sequence"/>
</dbReference>
<evidence type="ECO:0000313" key="8">
    <source>
        <dbReference type="EMBL" id="MLV99780.1"/>
    </source>
</evidence>
<dbReference type="Pfam" id="PF01380">
    <property type="entry name" value="SIS"/>
    <property type="match status" value="1"/>
</dbReference>
<dbReference type="GO" id="GO:1901135">
    <property type="term" value="P:carbohydrate derivative metabolic process"/>
    <property type="evidence" value="ECO:0007669"/>
    <property type="project" value="InterPro"/>
</dbReference>
<dbReference type="Proteomes" id="UP000839834">
    <property type="component" value="Unassembled WGS sequence"/>
</dbReference>
<dbReference type="EMBL" id="RVIJ01000003">
    <property type="protein sequence ID" value="MLV99780.1"/>
    <property type="molecule type" value="Genomic_DNA"/>
</dbReference>
<feature type="domain" description="SIS" evidence="2">
    <location>
        <begin position="29"/>
        <end position="172"/>
    </location>
</feature>
<organism evidence="10">
    <name type="scientific">Salmonella enterica</name>
    <name type="common">Salmonella choleraesuis</name>
    <dbReference type="NCBI Taxonomy" id="28901"/>
    <lineage>
        <taxon>Bacteria</taxon>
        <taxon>Pseudomonadati</taxon>
        <taxon>Pseudomonadota</taxon>
        <taxon>Gammaproteobacteria</taxon>
        <taxon>Enterobacterales</taxon>
        <taxon>Enterobacteriaceae</taxon>
        <taxon>Salmonella</taxon>
    </lineage>
</organism>
<evidence type="ECO:0000313" key="5">
    <source>
        <dbReference type="EMBL" id="MGD27627.1"/>
    </source>
</evidence>
<evidence type="ECO:0000313" key="10">
    <source>
        <dbReference type="EMBL" id="OHJ54801.1"/>
    </source>
</evidence>
<accession>A0A1S0ZXA4</accession>
<dbReference type="InterPro" id="IPR017552">
    <property type="entry name" value="PHI/rmpB"/>
</dbReference>
<evidence type="ECO:0000313" key="12">
    <source>
        <dbReference type="Proteomes" id="UP000251994"/>
    </source>
</evidence>
<dbReference type="SUPFAM" id="SSF53697">
    <property type="entry name" value="SIS domain"/>
    <property type="match status" value="1"/>
</dbReference>
<evidence type="ECO:0000256" key="1">
    <source>
        <dbReference type="ARBA" id="ARBA00009235"/>
    </source>
</evidence>
<dbReference type="EMBL" id="RSMR01000005">
    <property type="protein sequence ID" value="MIK91512.1"/>
    <property type="molecule type" value="Genomic_DNA"/>
</dbReference>
<dbReference type="Proteomes" id="UP000866740">
    <property type="component" value="Unassembled WGS sequence"/>
</dbReference>
<evidence type="ECO:0000259" key="2">
    <source>
        <dbReference type="PROSITE" id="PS51464"/>
    </source>
</evidence>
<keyword evidence="10" id="KW-0413">Isomerase</keyword>
<dbReference type="EMBL" id="VFRH01000002">
    <property type="protein sequence ID" value="TPQ14893.1"/>
    <property type="molecule type" value="Genomic_DNA"/>
</dbReference>
<reference evidence="5" key="4">
    <citation type="submission" date="2018-11" db="EMBL/GenBank/DDBJ databases">
        <authorList>
            <consortium name="PulseNet: The National Subtyping Network for Foodborne Disease Surveillance"/>
            <person name="Tarr C.L."/>
            <person name="Trees E."/>
            <person name="Katz L.S."/>
            <person name="Carleton-Romer H.A."/>
            <person name="Stroika S."/>
            <person name="Kucerova Z."/>
            <person name="Roache K.F."/>
            <person name="Sabol A.L."/>
            <person name="Besser J."/>
            <person name="Gerner-Smidt P."/>
        </authorList>
    </citation>
    <scope>NUCLEOTIDE SEQUENCE [LARGE SCALE GENOMIC DNA]</scope>
    <source>
        <strain evidence="8">PNUSAS038541</strain>
        <strain evidence="9">PNUSAS052121</strain>
        <strain evidence="5">PNUSAS058450</strain>
    </source>
</reference>
<dbReference type="EMBL" id="RNKS01000001">
    <property type="protein sequence ID" value="MGD27627.1"/>
    <property type="molecule type" value="Genomic_DNA"/>
</dbReference>
<dbReference type="Proteomes" id="UP000885336">
    <property type="component" value="Unassembled WGS sequence"/>
</dbReference>
<dbReference type="PANTHER" id="PTHR43443:SF1">
    <property type="entry name" value="3-HEXULOSE-6-PHOSPHATE ISOMERASE"/>
    <property type="match status" value="1"/>
</dbReference>
<reference evidence="7" key="3">
    <citation type="submission" date="2018-07" db="EMBL/GenBank/DDBJ databases">
        <authorList>
            <consortium name="GenomeTrakr network: Whole genome sequencing for foodborne pathogen traceback"/>
        </authorList>
    </citation>
    <scope>NUCLEOTIDE SEQUENCE [LARGE SCALE GENOMIC DNA]</scope>
    <source>
        <strain evidence="7">CFSAN048114</strain>
        <strain evidence="6">FLUFL-1338</strain>
        <strain evidence="4">FLUFL-367</strain>
    </source>
</reference>
<evidence type="ECO:0000313" key="9">
    <source>
        <dbReference type="EMBL" id="MMS75617.1"/>
    </source>
</evidence>
<proteinExistence type="inferred from homology"/>
<dbReference type="EMBL" id="RSUV01000003">
    <property type="protein sequence ID" value="MIV43100.1"/>
    <property type="molecule type" value="Genomic_DNA"/>
</dbReference>
<dbReference type="PANTHER" id="PTHR43443">
    <property type="entry name" value="3-HEXULOSE-6-PHOSPHATE ISOMERASE"/>
    <property type="match status" value="1"/>
</dbReference>
<comment type="similarity">
    <text evidence="1">Belongs to the SIS family. PHI subfamily.</text>
</comment>
<dbReference type="InterPro" id="IPR046348">
    <property type="entry name" value="SIS_dom_sf"/>
</dbReference>
<evidence type="ECO:0000313" key="4">
    <source>
        <dbReference type="EMBL" id="EAA8663656.1"/>
    </source>
</evidence>
<evidence type="ECO:0000313" key="6">
    <source>
        <dbReference type="EMBL" id="MIK91512.1"/>
    </source>
</evidence>
<evidence type="ECO:0000313" key="13">
    <source>
        <dbReference type="Proteomes" id="UP000320106"/>
    </source>
</evidence>
<dbReference type="Gene3D" id="3.40.50.10490">
    <property type="entry name" value="Glucose-6-phosphate isomerase like protein, domain 1"/>
    <property type="match status" value="1"/>
</dbReference>
<dbReference type="GO" id="GO:0097367">
    <property type="term" value="F:carbohydrate derivative binding"/>
    <property type="evidence" value="ECO:0007669"/>
    <property type="project" value="InterPro"/>
</dbReference>
<dbReference type="Proteomes" id="UP000885392">
    <property type="component" value="Unassembled WGS sequence"/>
</dbReference>
<dbReference type="PROSITE" id="PS51464">
    <property type="entry name" value="SIS"/>
    <property type="match status" value="1"/>
</dbReference>
<evidence type="ECO:0000313" key="3">
    <source>
        <dbReference type="EMBL" id="AXD69684.1"/>
    </source>
</evidence>
<dbReference type="EMBL" id="CP030219">
    <property type="protein sequence ID" value="AXD69684.1"/>
    <property type="molecule type" value="Genomic_DNA"/>
</dbReference>
<reference evidence="3 12" key="2">
    <citation type="submission" date="2018-06" db="EMBL/GenBank/DDBJ databases">
        <title>Completed Genome Sequences of 32 Strains from Various Serotypes of Salmonella enterica.</title>
        <authorList>
            <person name="Nash J.H.E."/>
            <person name="Robertson J."/>
            <person name="Bessonov K."/>
        </authorList>
    </citation>
    <scope>NUCLEOTIDE SEQUENCE [LARGE SCALE GENOMIC DNA]</scope>
    <source>
        <strain evidence="3 12">SA20021456</strain>
    </source>
</reference>